<dbReference type="KEGG" id="cmos:111449275"/>
<dbReference type="AlphaFoldDB" id="A0A6J1FZE1"/>
<accession>A0A6J1FZE1</accession>
<gene>
    <name evidence="2" type="primary">LOC111449275</name>
</gene>
<dbReference type="RefSeq" id="XP_022944884.1">
    <property type="nucleotide sequence ID" value="XM_023089116.1"/>
</dbReference>
<name>A0A6J1FZE1_CUCMO</name>
<protein>
    <submittedName>
        <fullName evidence="2">Uncharacterized protein LOC111449275</fullName>
    </submittedName>
</protein>
<reference evidence="2" key="1">
    <citation type="submission" date="2025-08" db="UniProtKB">
        <authorList>
            <consortium name="RefSeq"/>
        </authorList>
    </citation>
    <scope>IDENTIFICATION</scope>
    <source>
        <tissue evidence="2">Young leaves</tissue>
    </source>
</reference>
<keyword evidence="1" id="KW-1185">Reference proteome</keyword>
<proteinExistence type="predicted"/>
<dbReference type="GeneID" id="111449275"/>
<organism evidence="1 2">
    <name type="scientific">Cucurbita moschata</name>
    <name type="common">Winter crookneck squash</name>
    <name type="synonym">Cucurbita pepo var. moschata</name>
    <dbReference type="NCBI Taxonomy" id="3662"/>
    <lineage>
        <taxon>Eukaryota</taxon>
        <taxon>Viridiplantae</taxon>
        <taxon>Streptophyta</taxon>
        <taxon>Embryophyta</taxon>
        <taxon>Tracheophyta</taxon>
        <taxon>Spermatophyta</taxon>
        <taxon>Magnoliopsida</taxon>
        <taxon>eudicotyledons</taxon>
        <taxon>Gunneridae</taxon>
        <taxon>Pentapetalae</taxon>
        <taxon>rosids</taxon>
        <taxon>fabids</taxon>
        <taxon>Cucurbitales</taxon>
        <taxon>Cucurbitaceae</taxon>
        <taxon>Cucurbiteae</taxon>
        <taxon>Cucurbita</taxon>
    </lineage>
</organism>
<evidence type="ECO:0000313" key="1">
    <source>
        <dbReference type="Proteomes" id="UP000504609"/>
    </source>
</evidence>
<dbReference type="Proteomes" id="UP000504609">
    <property type="component" value="Unplaced"/>
</dbReference>
<evidence type="ECO:0000313" key="2">
    <source>
        <dbReference type="RefSeq" id="XP_022944884.1"/>
    </source>
</evidence>
<sequence length="110" mass="12070">MSAFRPTSSAAPSALTGSNTLIAVTITAKWQRLLKPVIGADVNGDAAAVALRQGSLAWHPKRAPVRIKEKEIPVECRRLGLLHGGTSFSRMLCVKRCYCSRNFEFLIQIF</sequence>